<dbReference type="InterPro" id="IPR002563">
    <property type="entry name" value="Flavin_Rdtase-like_dom"/>
</dbReference>
<dbReference type="KEGG" id="cyt:cce_3635"/>
<dbReference type="eggNOG" id="COG1853">
    <property type="taxonomic scope" value="Bacteria"/>
</dbReference>
<protein>
    <submittedName>
        <fullName evidence="10">Flavoprotein</fullName>
    </submittedName>
</protein>
<dbReference type="STRING" id="43989.cce_3635"/>
<dbReference type="HOGENOM" id="CLU_017490_2_1_3"/>
<dbReference type="InterPro" id="IPR008254">
    <property type="entry name" value="Flavodoxin/NO_synth"/>
</dbReference>
<dbReference type="Gene3D" id="3.40.50.360">
    <property type="match status" value="1"/>
</dbReference>
<dbReference type="Gene3D" id="2.30.110.10">
    <property type="entry name" value="Electron Transport, Fmn-binding Protein, Chain A"/>
    <property type="match status" value="1"/>
</dbReference>
<sequence>MSQYKQKWKYYTERDMVATPIKTENRLTIQTADIAEDTTTIRSLDWDRDRFDIEFGLQNGTTYNSYIICGDKVALIDTSHAKFRQLYLDTLTGLIDPKTIDYLVISHTEPDHSGLVKDILELAPQATVVGSKVAINFLEDFIHQPFERILVKSGESLDLGKGHILEFVSAPNLHWPDTILTYDKGTETLFTCDVFGMHYCSDLLYDEHLDEIAPDYHFYYECLMGPNARSVLSAMKRMDKLGTISTVANGHGPLLRYNLHELVERYRTWSEEQSKADKSVAVFYVSDYGYSDRLSQAIAKGITKTGVAVEMVDLKSADTQDVNEIVSRSAGLVIGMPPLEGHHNKETTSNIGTIIAAAKNKQYIGMFESYGGNDEPIDPLLTKFREAGLSKGFNSIRVKDTPSETIYQLCEEAGVDLGQTLTQDRKVKQRKSLDSDLDKAIGRISGGLYILTANKGELNGAMLASWVTQASFEPPGFTVAVAKDRAIESLMQVGDSFVLNILEEGKYQPLMKHFLKRFPPGADRFEGIDVQTANNGSPILVDALAYLECEVISRMECSDHWIVYSKVTNGRVSNPDGLTAIHHRKVGNYY</sequence>
<organism evidence="10 11">
    <name type="scientific">Crocosphaera subtropica (strain ATCC 51142 / BH68)</name>
    <name type="common">Cyanothece sp. (strain ATCC 51142)</name>
    <dbReference type="NCBI Taxonomy" id="43989"/>
    <lineage>
        <taxon>Bacteria</taxon>
        <taxon>Bacillati</taxon>
        <taxon>Cyanobacteriota</taxon>
        <taxon>Cyanophyceae</taxon>
        <taxon>Oscillatoriophycideae</taxon>
        <taxon>Chroococcales</taxon>
        <taxon>Aphanothecaceae</taxon>
        <taxon>Crocosphaera</taxon>
        <taxon>Crocosphaera subtropica</taxon>
    </lineage>
</organism>
<name>B1X0U4_CROS5</name>
<dbReference type="InterPro" id="IPR045761">
    <property type="entry name" value="ODP_dom"/>
</dbReference>
<evidence type="ECO:0000256" key="8">
    <source>
        <dbReference type="ARBA" id="ARBA00025633"/>
    </source>
</evidence>
<dbReference type="GO" id="GO:0016646">
    <property type="term" value="F:oxidoreductase activity, acting on the CH-NH group of donors, NAD or NADP as acceptor"/>
    <property type="evidence" value="ECO:0007669"/>
    <property type="project" value="UniProtKB-ARBA"/>
</dbReference>
<evidence type="ECO:0000256" key="4">
    <source>
        <dbReference type="ARBA" id="ARBA00022448"/>
    </source>
</evidence>
<dbReference type="InterPro" id="IPR036866">
    <property type="entry name" value="RibonucZ/Hydroxyglut_hydro"/>
</dbReference>
<keyword evidence="4" id="KW-0813">Transport</keyword>
<dbReference type="GO" id="GO:0046872">
    <property type="term" value="F:metal ion binding"/>
    <property type="evidence" value="ECO:0007669"/>
    <property type="project" value="UniProtKB-KW"/>
</dbReference>
<proteinExistence type="inferred from homology"/>
<dbReference type="InterPro" id="IPR001279">
    <property type="entry name" value="Metallo-B-lactamas"/>
</dbReference>
<dbReference type="Gene3D" id="3.60.15.10">
    <property type="entry name" value="Ribonuclease Z/Hydroxyacylglutathione hydrolase-like"/>
    <property type="match status" value="1"/>
</dbReference>
<evidence type="ECO:0000256" key="7">
    <source>
        <dbReference type="ARBA" id="ARBA00023004"/>
    </source>
</evidence>
<evidence type="ECO:0000256" key="5">
    <source>
        <dbReference type="ARBA" id="ARBA00022723"/>
    </source>
</evidence>
<dbReference type="InterPro" id="IPR029039">
    <property type="entry name" value="Flavoprotein-like_sf"/>
</dbReference>
<dbReference type="Pfam" id="PF01613">
    <property type="entry name" value="Flavin_Reduct"/>
    <property type="match status" value="1"/>
</dbReference>
<comment type="similarity">
    <text evidence="3">In the N-terminal section; belongs to the zinc metallo-hydrolase group 3 family.</text>
</comment>
<dbReference type="AlphaFoldDB" id="B1X0U4"/>
<dbReference type="Proteomes" id="UP000001203">
    <property type="component" value="Chromosome circular"/>
</dbReference>
<evidence type="ECO:0000256" key="6">
    <source>
        <dbReference type="ARBA" id="ARBA00022982"/>
    </source>
</evidence>
<reference evidence="10 11" key="1">
    <citation type="journal article" date="2008" name="Proc. Natl. Acad. Sci. U.S.A.">
        <title>The genome of Cyanothece 51142, a unicellular diazotrophic cyanobacterium important in the marine nitrogen cycle.</title>
        <authorList>
            <person name="Welsh E.A."/>
            <person name="Liberton M."/>
            <person name="Stoeckel J."/>
            <person name="Loh T."/>
            <person name="Elvitigala T."/>
            <person name="Wang C."/>
            <person name="Wollam A."/>
            <person name="Fulton R.S."/>
            <person name="Clifton S.W."/>
            <person name="Jacobs J.M."/>
            <person name="Aurora R."/>
            <person name="Ghosh B.K."/>
            <person name="Sherman L.A."/>
            <person name="Smith R.D."/>
            <person name="Wilson R.K."/>
            <person name="Pakrasi H.B."/>
        </authorList>
    </citation>
    <scope>NUCLEOTIDE SEQUENCE [LARGE SCALE GENOMIC DNA]</scope>
    <source>
        <strain evidence="11">ATCC 51142 / BH68</strain>
    </source>
</reference>
<dbReference type="InterPro" id="IPR051285">
    <property type="entry name" value="NADH_oxidoreductase_modular"/>
</dbReference>
<dbReference type="EMBL" id="CP000806">
    <property type="protein sequence ID" value="ACB52983.1"/>
    <property type="molecule type" value="Genomic_DNA"/>
</dbReference>
<dbReference type="eggNOG" id="COG0426">
    <property type="taxonomic scope" value="Bacteria"/>
</dbReference>
<evidence type="ECO:0000256" key="1">
    <source>
        <dbReference type="ARBA" id="ARBA00001962"/>
    </source>
</evidence>
<keyword evidence="5" id="KW-0479">Metal-binding</keyword>
<evidence type="ECO:0000313" key="11">
    <source>
        <dbReference type="Proteomes" id="UP000001203"/>
    </source>
</evidence>
<dbReference type="GO" id="GO:0010181">
    <property type="term" value="F:FMN binding"/>
    <property type="evidence" value="ECO:0007669"/>
    <property type="project" value="InterPro"/>
</dbReference>
<dbReference type="SUPFAM" id="SSF56281">
    <property type="entry name" value="Metallo-hydrolase/oxidoreductase"/>
    <property type="match status" value="1"/>
</dbReference>
<dbReference type="PANTHER" id="PTHR32145">
    <property type="entry name" value="DIFLAVIN FLAVOPROTEIN A 2-RELATED"/>
    <property type="match status" value="1"/>
</dbReference>
<dbReference type="PANTHER" id="PTHR32145:SF11">
    <property type="entry name" value="DIFLAVIN FLAVOPROTEIN A 2-RELATED"/>
    <property type="match status" value="1"/>
</dbReference>
<dbReference type="SUPFAM" id="SSF52218">
    <property type="entry name" value="Flavoproteins"/>
    <property type="match status" value="1"/>
</dbReference>
<dbReference type="CDD" id="cd07709">
    <property type="entry name" value="flavodiiron_proteins_MBL-fold"/>
    <property type="match status" value="1"/>
</dbReference>
<dbReference type="SMART" id="SM00849">
    <property type="entry name" value="Lactamase_B"/>
    <property type="match status" value="1"/>
</dbReference>
<keyword evidence="6" id="KW-0249">Electron transport</keyword>
<comment type="cofactor">
    <cofactor evidence="1">
        <name>Fe cation</name>
        <dbReference type="ChEBI" id="CHEBI:24875"/>
    </cofactor>
</comment>
<dbReference type="InterPro" id="IPR012349">
    <property type="entry name" value="Split_barrel_FMN-bd"/>
</dbReference>
<comment type="function">
    <text evidence="8">Mediates electron transfer from NADH to oxygen, reducing it to water. This modular protein has 3 redox cofactors, in other organisms the same activity requires 2 or 3 proteins.</text>
</comment>
<gene>
    <name evidence="10" type="ordered locus">cce_3635</name>
</gene>
<accession>B1X0U4</accession>
<evidence type="ECO:0000256" key="3">
    <source>
        <dbReference type="ARBA" id="ARBA00007121"/>
    </source>
</evidence>
<dbReference type="Pfam" id="PF00258">
    <property type="entry name" value="Flavodoxin_1"/>
    <property type="match status" value="1"/>
</dbReference>
<keyword evidence="11" id="KW-1185">Reference proteome</keyword>
<comment type="similarity">
    <text evidence="2">In the C-terminal section; belongs to the flavodoxin reductase family.</text>
</comment>
<evidence type="ECO:0000313" key="10">
    <source>
        <dbReference type="EMBL" id="ACB52983.1"/>
    </source>
</evidence>
<dbReference type="SMART" id="SM00903">
    <property type="entry name" value="Flavin_Reduct"/>
    <property type="match status" value="1"/>
</dbReference>
<keyword evidence="7" id="KW-0408">Iron</keyword>
<evidence type="ECO:0000256" key="2">
    <source>
        <dbReference type="ARBA" id="ARBA00006098"/>
    </source>
</evidence>
<dbReference type="SUPFAM" id="SSF50475">
    <property type="entry name" value="FMN-binding split barrel"/>
    <property type="match status" value="1"/>
</dbReference>
<dbReference type="PROSITE" id="PS50902">
    <property type="entry name" value="FLAVODOXIN_LIKE"/>
    <property type="match status" value="1"/>
</dbReference>
<evidence type="ECO:0000259" key="9">
    <source>
        <dbReference type="PROSITE" id="PS50902"/>
    </source>
</evidence>
<dbReference type="Pfam" id="PF19583">
    <property type="entry name" value="ODP"/>
    <property type="match status" value="1"/>
</dbReference>
<feature type="domain" description="Flavodoxin-like" evidence="9">
    <location>
        <begin position="280"/>
        <end position="418"/>
    </location>
</feature>